<dbReference type="Gene3D" id="1.10.510.10">
    <property type="entry name" value="Transferase(Phosphotransferase) domain 1"/>
    <property type="match status" value="1"/>
</dbReference>
<dbReference type="GeneID" id="43596296"/>
<proteinExistence type="predicted"/>
<dbReference type="EMBL" id="NPIC01000002">
    <property type="protein sequence ID" value="RDL39107.1"/>
    <property type="molecule type" value="Genomic_DNA"/>
</dbReference>
<gene>
    <name evidence="2" type="ORF">BP5553_03447</name>
</gene>
<sequence>MLVGILDSSTFTKFEQLEAEDPSARKEVDGYKIYMSRAMPLSSRKPVLSDLSEARLGDFEQTDFIMPDLYRAPEVALGMQWSHPVDIWGLGMVIWDLFEGTGSLKRKKKTAITLSECSLQR</sequence>
<dbReference type="SUPFAM" id="SSF56112">
    <property type="entry name" value="Protein kinase-like (PK-like)"/>
    <property type="match status" value="1"/>
</dbReference>
<evidence type="ECO:0000313" key="2">
    <source>
        <dbReference type="EMBL" id="RDL39107.1"/>
    </source>
</evidence>
<dbReference type="GO" id="GO:0004672">
    <property type="term" value="F:protein kinase activity"/>
    <property type="evidence" value="ECO:0007669"/>
    <property type="project" value="InterPro"/>
</dbReference>
<dbReference type="RefSeq" id="XP_031871763.1">
    <property type="nucleotide sequence ID" value="XM_032012070.1"/>
</dbReference>
<name>A0A370TUA0_9HELO</name>
<evidence type="ECO:0000313" key="3">
    <source>
        <dbReference type="Proteomes" id="UP000254866"/>
    </source>
</evidence>
<accession>A0A370TUA0</accession>
<reference evidence="2 3" key="1">
    <citation type="journal article" date="2018" name="IMA Fungus">
        <title>IMA Genome-F 9: Draft genome sequence of Annulohypoxylon stygium, Aspergillus mulundensis, Berkeleyomyces basicola (syn. Thielaviopsis basicola), Ceratocystis smalleyi, two Cercospora beticola strains, Coleophoma cylindrospora, Fusarium fracticaudum, Phialophora cf. hyalina, and Morchella septimelata.</title>
        <authorList>
            <person name="Wingfield B.D."/>
            <person name="Bills G.F."/>
            <person name="Dong Y."/>
            <person name="Huang W."/>
            <person name="Nel W.J."/>
            <person name="Swalarsk-Parry B.S."/>
            <person name="Vaghefi N."/>
            <person name="Wilken P.M."/>
            <person name="An Z."/>
            <person name="de Beer Z.W."/>
            <person name="De Vos L."/>
            <person name="Chen L."/>
            <person name="Duong T.A."/>
            <person name="Gao Y."/>
            <person name="Hammerbacher A."/>
            <person name="Kikkert J.R."/>
            <person name="Li Y."/>
            <person name="Li H."/>
            <person name="Li K."/>
            <person name="Li Q."/>
            <person name="Liu X."/>
            <person name="Ma X."/>
            <person name="Naidoo K."/>
            <person name="Pethybridge S.J."/>
            <person name="Sun J."/>
            <person name="Steenkamp E.T."/>
            <person name="van der Nest M.A."/>
            <person name="van Wyk S."/>
            <person name="Wingfield M.J."/>
            <person name="Xiong C."/>
            <person name="Yue Q."/>
            <person name="Zhang X."/>
        </authorList>
    </citation>
    <scope>NUCLEOTIDE SEQUENCE [LARGE SCALE GENOMIC DNA]</scope>
    <source>
        <strain evidence="2 3">BP 5553</strain>
    </source>
</reference>
<dbReference type="AlphaFoldDB" id="A0A370TUA0"/>
<dbReference type="Proteomes" id="UP000254866">
    <property type="component" value="Unassembled WGS sequence"/>
</dbReference>
<dbReference type="STRING" id="2656787.A0A370TUA0"/>
<dbReference type="GO" id="GO:0005524">
    <property type="term" value="F:ATP binding"/>
    <property type="evidence" value="ECO:0007669"/>
    <property type="project" value="InterPro"/>
</dbReference>
<organism evidence="2 3">
    <name type="scientific">Venustampulla echinocandica</name>
    <dbReference type="NCBI Taxonomy" id="2656787"/>
    <lineage>
        <taxon>Eukaryota</taxon>
        <taxon>Fungi</taxon>
        <taxon>Dikarya</taxon>
        <taxon>Ascomycota</taxon>
        <taxon>Pezizomycotina</taxon>
        <taxon>Leotiomycetes</taxon>
        <taxon>Helotiales</taxon>
        <taxon>Pleuroascaceae</taxon>
        <taxon>Venustampulla</taxon>
    </lineage>
</organism>
<protein>
    <recommendedName>
        <fullName evidence="1">Protein kinase domain-containing protein</fullName>
    </recommendedName>
</protein>
<dbReference type="OrthoDB" id="5979581at2759"/>
<dbReference type="PROSITE" id="PS50011">
    <property type="entry name" value="PROTEIN_KINASE_DOM"/>
    <property type="match status" value="1"/>
</dbReference>
<evidence type="ECO:0000259" key="1">
    <source>
        <dbReference type="PROSITE" id="PS50011"/>
    </source>
</evidence>
<feature type="domain" description="Protein kinase" evidence="1">
    <location>
        <begin position="1"/>
        <end position="121"/>
    </location>
</feature>
<dbReference type="InterPro" id="IPR011009">
    <property type="entry name" value="Kinase-like_dom_sf"/>
</dbReference>
<dbReference type="InterPro" id="IPR000719">
    <property type="entry name" value="Prot_kinase_dom"/>
</dbReference>
<keyword evidence="3" id="KW-1185">Reference proteome</keyword>
<comment type="caution">
    <text evidence="2">The sequence shown here is derived from an EMBL/GenBank/DDBJ whole genome shotgun (WGS) entry which is preliminary data.</text>
</comment>